<dbReference type="InterPro" id="IPR013525">
    <property type="entry name" value="ABC2_TM"/>
</dbReference>
<comment type="caution">
    <text evidence="7">The sequence shown here is derived from an EMBL/GenBank/DDBJ whole genome shotgun (WGS) entry which is preliminary data.</text>
</comment>
<dbReference type="AlphaFoldDB" id="A0A923LEY9"/>
<dbReference type="Proteomes" id="UP000652477">
    <property type="component" value="Unassembled WGS sequence"/>
</dbReference>
<dbReference type="RefSeq" id="WP_186874154.1">
    <property type="nucleotide sequence ID" value="NZ_JACOPF010000001.1"/>
</dbReference>
<feature type="transmembrane region" description="Helical" evidence="5">
    <location>
        <begin position="15"/>
        <end position="32"/>
    </location>
</feature>
<evidence type="ECO:0000256" key="4">
    <source>
        <dbReference type="ARBA" id="ARBA00023136"/>
    </source>
</evidence>
<accession>A0A923LEY9</accession>
<dbReference type="GO" id="GO:0140359">
    <property type="term" value="F:ABC-type transporter activity"/>
    <property type="evidence" value="ECO:0007669"/>
    <property type="project" value="InterPro"/>
</dbReference>
<keyword evidence="8" id="KW-1185">Reference proteome</keyword>
<feature type="transmembrane region" description="Helical" evidence="5">
    <location>
        <begin position="361"/>
        <end position="379"/>
    </location>
</feature>
<dbReference type="PANTHER" id="PTHR43077:SF10">
    <property type="entry name" value="TRANSPORT PERMEASE PROTEIN"/>
    <property type="match status" value="1"/>
</dbReference>
<evidence type="ECO:0000313" key="8">
    <source>
        <dbReference type="Proteomes" id="UP000652477"/>
    </source>
</evidence>
<comment type="subcellular location">
    <subcellularLocation>
        <location evidence="1">Membrane</location>
        <topology evidence="1">Multi-pass membrane protein</topology>
    </subcellularLocation>
</comment>
<feature type="transmembrane region" description="Helical" evidence="5">
    <location>
        <begin position="265"/>
        <end position="286"/>
    </location>
</feature>
<gene>
    <name evidence="7" type="ORF">H8S37_00740</name>
</gene>
<reference evidence="7" key="1">
    <citation type="submission" date="2020-08" db="EMBL/GenBank/DDBJ databases">
        <title>Genome public.</title>
        <authorList>
            <person name="Liu C."/>
            <person name="Sun Q."/>
        </authorList>
    </citation>
    <scope>NUCLEOTIDE SEQUENCE</scope>
    <source>
        <strain evidence="7">NSJ-55</strain>
    </source>
</reference>
<feature type="transmembrane region" description="Helical" evidence="5">
    <location>
        <begin position="298"/>
        <end position="317"/>
    </location>
</feature>
<keyword evidence="4 5" id="KW-0472">Membrane</keyword>
<keyword evidence="3 5" id="KW-1133">Transmembrane helix</keyword>
<evidence type="ECO:0000313" key="7">
    <source>
        <dbReference type="EMBL" id="MBC5687463.1"/>
    </source>
</evidence>
<name>A0A923LEY9_9FIRM</name>
<dbReference type="Gene3D" id="3.40.1710.10">
    <property type="entry name" value="abc type-2 transporter like domain"/>
    <property type="match status" value="1"/>
</dbReference>
<protein>
    <submittedName>
        <fullName evidence="7">ABC transporter permease</fullName>
    </submittedName>
</protein>
<evidence type="ECO:0000256" key="3">
    <source>
        <dbReference type="ARBA" id="ARBA00022989"/>
    </source>
</evidence>
<evidence type="ECO:0000259" key="6">
    <source>
        <dbReference type="Pfam" id="PF12698"/>
    </source>
</evidence>
<proteinExistence type="predicted"/>
<dbReference type="Pfam" id="PF12698">
    <property type="entry name" value="ABC2_membrane_3"/>
    <property type="match status" value="1"/>
</dbReference>
<feature type="transmembrane region" description="Helical" evidence="5">
    <location>
        <begin position="230"/>
        <end position="253"/>
    </location>
</feature>
<dbReference type="InterPro" id="IPR051328">
    <property type="entry name" value="T7SS_ABC-Transporter"/>
</dbReference>
<organism evidence="7 8">
    <name type="scientific">Mediterraneibacter hominis</name>
    <dbReference type="NCBI Taxonomy" id="2763054"/>
    <lineage>
        <taxon>Bacteria</taxon>
        <taxon>Bacillati</taxon>
        <taxon>Bacillota</taxon>
        <taxon>Clostridia</taxon>
        <taxon>Lachnospirales</taxon>
        <taxon>Lachnospiraceae</taxon>
        <taxon>Mediterraneibacter</taxon>
    </lineage>
</organism>
<feature type="domain" description="ABC-2 type transporter transmembrane" evidence="6">
    <location>
        <begin position="15"/>
        <end position="375"/>
    </location>
</feature>
<evidence type="ECO:0000256" key="2">
    <source>
        <dbReference type="ARBA" id="ARBA00022692"/>
    </source>
</evidence>
<dbReference type="GO" id="GO:0016020">
    <property type="term" value="C:membrane"/>
    <property type="evidence" value="ECO:0007669"/>
    <property type="project" value="UniProtKB-SubCell"/>
</dbReference>
<dbReference type="PANTHER" id="PTHR43077">
    <property type="entry name" value="TRANSPORT PERMEASE YVFS-RELATED"/>
    <property type="match status" value="1"/>
</dbReference>
<keyword evidence="2 5" id="KW-0812">Transmembrane</keyword>
<dbReference type="EMBL" id="JACOPF010000001">
    <property type="protein sequence ID" value="MBC5687463.1"/>
    <property type="molecule type" value="Genomic_DNA"/>
</dbReference>
<evidence type="ECO:0000256" key="1">
    <source>
        <dbReference type="ARBA" id="ARBA00004141"/>
    </source>
</evidence>
<evidence type="ECO:0000256" key="5">
    <source>
        <dbReference type="SAM" id="Phobius"/>
    </source>
</evidence>
<sequence length="383" mass="42788">MTVFKAYMKIAKKNLWLFVMYLVIFFAVTSIFQKVKGSAEEESKSGYRTESIPIGIVDEDKGKLAKSLKDYLSRTNEILSLENDKEVLQENLFYRNVEYILWIPQEFEKTCITGNENLRVVKVPDSSAGYYIDQQIDSFLNYAKVYKAAGFTEEETAEKMNEVDKANVTLADLSGNDGKTPEHVFYYQYMPYLILSVICYMLGYILLGFRKGELPRRMQASAIPKRRQSAEGLLAAGILSLVLWGIVTIAGIMLYGQPFIRSEGFAWFLVNSLALVAVALALAYLCGMCIKNSTSLSGLVNVLTLGMCFLCGAFVPLEYLNKGVKTAAQFLPVYWYEKVNGILGEFGTIAGSVRTEVLQGIGIQLVFAAALVCVTFAVSREKY</sequence>
<feature type="transmembrane region" description="Helical" evidence="5">
    <location>
        <begin position="189"/>
        <end position="209"/>
    </location>
</feature>